<feature type="transmembrane region" description="Helical" evidence="2">
    <location>
        <begin position="43"/>
        <end position="62"/>
    </location>
</feature>
<keyword evidence="4" id="KW-1185">Reference proteome</keyword>
<protein>
    <submittedName>
        <fullName evidence="3">Uncharacterized protein</fullName>
    </submittedName>
</protein>
<sequence length="134" mass="14961">MTANGTDHPHFPTAETSTMSTSDFTPFSNSTGAHWLPGDTYRIIIFCFMGGLLLICIIQYGCRYWINKGHREFESDRLACVAPIAKGEDDEDYDSLSSVRIYVLPTPGRKILEAQQMFGTVAVAPIKFIDDSEM</sequence>
<evidence type="ECO:0000256" key="2">
    <source>
        <dbReference type="SAM" id="Phobius"/>
    </source>
</evidence>
<organism evidence="3 4">
    <name type="scientific">Pristionchus mayeri</name>
    <dbReference type="NCBI Taxonomy" id="1317129"/>
    <lineage>
        <taxon>Eukaryota</taxon>
        <taxon>Metazoa</taxon>
        <taxon>Ecdysozoa</taxon>
        <taxon>Nematoda</taxon>
        <taxon>Chromadorea</taxon>
        <taxon>Rhabditida</taxon>
        <taxon>Rhabditina</taxon>
        <taxon>Diplogasteromorpha</taxon>
        <taxon>Diplogasteroidea</taxon>
        <taxon>Neodiplogasteridae</taxon>
        <taxon>Pristionchus</taxon>
    </lineage>
</organism>
<dbReference type="EMBL" id="BTRK01000006">
    <property type="protein sequence ID" value="GMR61655.1"/>
    <property type="molecule type" value="Genomic_DNA"/>
</dbReference>
<evidence type="ECO:0000313" key="4">
    <source>
        <dbReference type="Proteomes" id="UP001328107"/>
    </source>
</evidence>
<keyword evidence="2" id="KW-0812">Transmembrane</keyword>
<keyword evidence="2" id="KW-1133">Transmembrane helix</keyword>
<comment type="caution">
    <text evidence="3">The sequence shown here is derived from an EMBL/GenBank/DDBJ whole genome shotgun (WGS) entry which is preliminary data.</text>
</comment>
<keyword evidence="2" id="KW-0472">Membrane</keyword>
<accession>A0AAN5DFA7</accession>
<gene>
    <name evidence="3" type="ORF">PMAYCL1PPCAC_31850</name>
</gene>
<proteinExistence type="predicted"/>
<evidence type="ECO:0000256" key="1">
    <source>
        <dbReference type="SAM" id="MobiDB-lite"/>
    </source>
</evidence>
<evidence type="ECO:0000313" key="3">
    <source>
        <dbReference type="EMBL" id="GMR61655.1"/>
    </source>
</evidence>
<dbReference type="AlphaFoldDB" id="A0AAN5DFA7"/>
<name>A0AAN5DFA7_9BILA</name>
<dbReference type="Proteomes" id="UP001328107">
    <property type="component" value="Unassembled WGS sequence"/>
</dbReference>
<reference evidence="4" key="1">
    <citation type="submission" date="2022-10" db="EMBL/GenBank/DDBJ databases">
        <title>Genome assembly of Pristionchus species.</title>
        <authorList>
            <person name="Yoshida K."/>
            <person name="Sommer R.J."/>
        </authorList>
    </citation>
    <scope>NUCLEOTIDE SEQUENCE [LARGE SCALE GENOMIC DNA]</scope>
    <source>
        <strain evidence="4">RS5460</strain>
    </source>
</reference>
<feature type="region of interest" description="Disordered" evidence="1">
    <location>
        <begin position="1"/>
        <end position="22"/>
    </location>
</feature>